<feature type="region of interest" description="Disordered" evidence="1">
    <location>
        <begin position="311"/>
        <end position="360"/>
    </location>
</feature>
<dbReference type="AlphaFoldDB" id="A0AAD5SI30"/>
<feature type="compositionally biased region" description="Polar residues" evidence="1">
    <location>
        <begin position="340"/>
        <end position="351"/>
    </location>
</feature>
<organism evidence="2 3">
    <name type="scientific">Rhizophlyctis rosea</name>
    <dbReference type="NCBI Taxonomy" id="64517"/>
    <lineage>
        <taxon>Eukaryota</taxon>
        <taxon>Fungi</taxon>
        <taxon>Fungi incertae sedis</taxon>
        <taxon>Chytridiomycota</taxon>
        <taxon>Chytridiomycota incertae sedis</taxon>
        <taxon>Chytridiomycetes</taxon>
        <taxon>Rhizophlyctidales</taxon>
        <taxon>Rhizophlyctidaceae</taxon>
        <taxon>Rhizophlyctis</taxon>
    </lineage>
</organism>
<accession>A0AAD5SI30</accession>
<feature type="region of interest" description="Disordered" evidence="1">
    <location>
        <begin position="388"/>
        <end position="450"/>
    </location>
</feature>
<feature type="compositionally biased region" description="Low complexity" evidence="1">
    <location>
        <begin position="312"/>
        <end position="327"/>
    </location>
</feature>
<feature type="compositionally biased region" description="Low complexity" evidence="1">
    <location>
        <begin position="403"/>
        <end position="418"/>
    </location>
</feature>
<gene>
    <name evidence="2" type="ORF">HK097_011675</name>
</gene>
<comment type="caution">
    <text evidence="2">The sequence shown here is derived from an EMBL/GenBank/DDBJ whole genome shotgun (WGS) entry which is preliminary data.</text>
</comment>
<feature type="region of interest" description="Disordered" evidence="1">
    <location>
        <begin position="464"/>
        <end position="597"/>
    </location>
</feature>
<feature type="region of interest" description="Disordered" evidence="1">
    <location>
        <begin position="163"/>
        <end position="207"/>
    </location>
</feature>
<feature type="compositionally biased region" description="Polar residues" evidence="1">
    <location>
        <begin position="419"/>
        <end position="438"/>
    </location>
</feature>
<evidence type="ECO:0000313" key="2">
    <source>
        <dbReference type="EMBL" id="KAJ3055039.1"/>
    </source>
</evidence>
<feature type="compositionally biased region" description="Polar residues" evidence="1">
    <location>
        <begin position="57"/>
        <end position="76"/>
    </location>
</feature>
<feature type="compositionally biased region" description="Basic and acidic residues" evidence="1">
    <location>
        <begin position="582"/>
        <end position="597"/>
    </location>
</feature>
<name>A0AAD5SI30_9FUNG</name>
<reference evidence="2" key="1">
    <citation type="submission" date="2020-05" db="EMBL/GenBank/DDBJ databases">
        <title>Phylogenomic resolution of chytrid fungi.</title>
        <authorList>
            <person name="Stajich J.E."/>
            <person name="Amses K."/>
            <person name="Simmons R."/>
            <person name="Seto K."/>
            <person name="Myers J."/>
            <person name="Bonds A."/>
            <person name="Quandt C.A."/>
            <person name="Barry K."/>
            <person name="Liu P."/>
            <person name="Grigoriev I."/>
            <person name="Longcore J.E."/>
            <person name="James T.Y."/>
        </authorList>
    </citation>
    <scope>NUCLEOTIDE SEQUENCE</scope>
    <source>
        <strain evidence="2">JEL0318</strain>
    </source>
</reference>
<feature type="region of interest" description="Disordered" evidence="1">
    <location>
        <begin position="34"/>
        <end position="79"/>
    </location>
</feature>
<protein>
    <submittedName>
        <fullName evidence="2">Uncharacterized protein</fullName>
    </submittedName>
</protein>
<dbReference type="EMBL" id="JADGJD010000099">
    <property type="protein sequence ID" value="KAJ3055039.1"/>
    <property type="molecule type" value="Genomic_DNA"/>
</dbReference>
<feature type="compositionally biased region" description="Basic and acidic residues" evidence="1">
    <location>
        <begin position="519"/>
        <end position="546"/>
    </location>
</feature>
<keyword evidence="3" id="KW-1185">Reference proteome</keyword>
<sequence length="597" mass="63492">MDTDLDDGLGDIVDLRAVSDSDYLMSDLGMSMGDMSMTDNSDSRDRPSSGGLVGTRNDITGSSPTRFGASSSSHPAQLSPFRAPKSLFASFDSPGHQRRESIALFRNLAKGDNVESIDDEDFMLDDIQSPFRNDRDLSPDFDDMTLGSSMGFKHLPSGFNLGIMSPPALQNPTPIITDHQSPSSQATPSQNHSTSPVKSQPADSQSTKTPTLFLFERLKASSPARAYSPASSDDVYFGTPTLKEKAATEALNRALAGDATPKPQGTVLATPARSQNAMEAISTPGTAIKIDSKPFEFASPNDTKISLPFQFTASPKSATPASTTSKPKPAKRLVPPSRLKSFNKTRTSLTSSHKEPETELNVDISMDLPSYSADIPHVQSMLRFGGTSRQSIGHISPTPEPTPESSIPRPSSSLRRTSNAQEQLQGTASLSGTSSPATTYLPRPCVSPKRKIGEKFVAEVGPDLGRVKFGRGGGSRLRKNDNEIGVESDGGVGGLERRNGTEPMLTDSSGGVGTGGAVEKSKKPSAVDKRVNERSSGRAARGRESTTESEAAADAKAKNQSPVATAGPVVDEKPTKSNPKSASKETKKLVKMELRQY</sequence>
<feature type="compositionally biased region" description="Polar residues" evidence="1">
    <location>
        <begin position="168"/>
        <end position="207"/>
    </location>
</feature>
<dbReference type="Proteomes" id="UP001212841">
    <property type="component" value="Unassembled WGS sequence"/>
</dbReference>
<proteinExistence type="predicted"/>
<evidence type="ECO:0000256" key="1">
    <source>
        <dbReference type="SAM" id="MobiDB-lite"/>
    </source>
</evidence>
<evidence type="ECO:0000313" key="3">
    <source>
        <dbReference type="Proteomes" id="UP001212841"/>
    </source>
</evidence>